<reference evidence="2 3" key="1">
    <citation type="submission" date="2024-08" db="EMBL/GenBank/DDBJ databases">
        <authorList>
            <person name="Cucini C."/>
            <person name="Frati F."/>
        </authorList>
    </citation>
    <scope>NUCLEOTIDE SEQUENCE [LARGE SCALE GENOMIC DNA]</scope>
</reference>
<dbReference type="InterPro" id="IPR007867">
    <property type="entry name" value="GMC_OxRtase_C"/>
</dbReference>
<comment type="caution">
    <text evidence="2">The sequence shown here is derived from an EMBL/GenBank/DDBJ whole genome shotgun (WGS) entry which is preliminary data.</text>
</comment>
<name>A0ABP1QBY4_9HEXA</name>
<proteinExistence type="predicted"/>
<protein>
    <recommendedName>
        <fullName evidence="1">Glucose-methanol-choline oxidoreductase C-terminal domain-containing protein</fullName>
    </recommendedName>
</protein>
<dbReference type="InterPro" id="IPR012132">
    <property type="entry name" value="GMC_OxRdtase"/>
</dbReference>
<keyword evidence="3" id="KW-1185">Reference proteome</keyword>
<dbReference type="PANTHER" id="PTHR11552">
    <property type="entry name" value="GLUCOSE-METHANOL-CHOLINE GMC OXIDOREDUCTASE"/>
    <property type="match status" value="1"/>
</dbReference>
<feature type="domain" description="Glucose-methanol-choline oxidoreductase C-terminal" evidence="1">
    <location>
        <begin position="125"/>
        <end position="190"/>
    </location>
</feature>
<evidence type="ECO:0000313" key="3">
    <source>
        <dbReference type="Proteomes" id="UP001642540"/>
    </source>
</evidence>
<dbReference type="Gene3D" id="3.30.560.10">
    <property type="entry name" value="Glucose Oxidase, domain 3"/>
    <property type="match status" value="1"/>
</dbReference>
<organism evidence="2 3">
    <name type="scientific">Orchesella dallaii</name>
    <dbReference type="NCBI Taxonomy" id="48710"/>
    <lineage>
        <taxon>Eukaryota</taxon>
        <taxon>Metazoa</taxon>
        <taxon>Ecdysozoa</taxon>
        <taxon>Arthropoda</taxon>
        <taxon>Hexapoda</taxon>
        <taxon>Collembola</taxon>
        <taxon>Entomobryomorpha</taxon>
        <taxon>Entomobryoidea</taxon>
        <taxon>Orchesellidae</taxon>
        <taxon>Orchesellinae</taxon>
        <taxon>Orchesella</taxon>
    </lineage>
</organism>
<evidence type="ECO:0000259" key="1">
    <source>
        <dbReference type="Pfam" id="PF05199"/>
    </source>
</evidence>
<dbReference type="PANTHER" id="PTHR11552:SF227">
    <property type="entry name" value="GLUCOSE DEHYDROGENASE [FAD, QUINONE]-LIKE PROTEIN"/>
    <property type="match status" value="1"/>
</dbReference>
<dbReference type="SUPFAM" id="SSF54373">
    <property type="entry name" value="FAD-linked reductases, C-terminal domain"/>
    <property type="match status" value="1"/>
</dbReference>
<gene>
    <name evidence="2" type="ORF">ODALV1_LOCUS9583</name>
</gene>
<dbReference type="Pfam" id="PF05199">
    <property type="entry name" value="GMC_oxred_C"/>
    <property type="match status" value="1"/>
</dbReference>
<sequence>MLPIEFNPGECSLLRSGVFVEINLTRKCSFDLQPLIGNQLNSNLVLPSEIVSPRNPYRKSRIPSLVSSPHSLPKYPQHAQLLIKFSEDPLSTWAPRKDSYLWPFSVVGIQIPFPTYVILVTLGLPKSRGFIRLKDNNPLSQPIIDPQYFTDALDADIKAMVKGVQLIVDLYENTTALQKLDAHLPPTNLPGCENYVLRSPEYYE</sequence>
<dbReference type="EMBL" id="CAXLJM020000028">
    <property type="protein sequence ID" value="CAL8097208.1"/>
    <property type="molecule type" value="Genomic_DNA"/>
</dbReference>
<evidence type="ECO:0000313" key="2">
    <source>
        <dbReference type="EMBL" id="CAL8097208.1"/>
    </source>
</evidence>
<accession>A0ABP1QBY4</accession>
<dbReference type="Proteomes" id="UP001642540">
    <property type="component" value="Unassembled WGS sequence"/>
</dbReference>